<dbReference type="RefSeq" id="WP_161157739.1">
    <property type="nucleotide sequence ID" value="NZ_WEKT01000049.1"/>
</dbReference>
<dbReference type="AlphaFoldDB" id="A0A7X4RWD2"/>
<accession>A0A7X4RWD2</accession>
<gene>
    <name evidence="13" type="ORF">F9817_18975</name>
</gene>
<evidence type="ECO:0000256" key="2">
    <source>
        <dbReference type="ARBA" id="ARBA00007870"/>
    </source>
</evidence>
<organism evidence="13 14">
    <name type="scientific">Vibrio eleionomae</name>
    <dbReference type="NCBI Taxonomy" id="2653505"/>
    <lineage>
        <taxon>Bacteria</taxon>
        <taxon>Pseudomonadati</taxon>
        <taxon>Pseudomonadota</taxon>
        <taxon>Gammaproteobacteria</taxon>
        <taxon>Vibrionales</taxon>
        <taxon>Vibrionaceae</taxon>
        <taxon>Vibrio</taxon>
    </lineage>
</organism>
<evidence type="ECO:0000259" key="12">
    <source>
        <dbReference type="Pfam" id="PF08546"/>
    </source>
</evidence>
<reference evidence="13 14" key="1">
    <citation type="submission" date="2019-10" db="EMBL/GenBank/DDBJ databases">
        <title>Vibrio sp. nov. isolated from a shrimp pond.</title>
        <authorList>
            <person name="Gomez-Gil B."/>
            <person name="Enciso-Ibarra J."/>
            <person name="Enciso-Ibarra K."/>
            <person name="Bolan-Mejia C."/>
        </authorList>
    </citation>
    <scope>NUCLEOTIDE SEQUENCE [LARGE SCALE GENOMIC DNA]</scope>
    <source>
        <strain evidence="13 14">CAIM 722</strain>
    </source>
</reference>
<keyword evidence="7 10" id="KW-0560">Oxidoreductase</keyword>
<evidence type="ECO:0000256" key="4">
    <source>
        <dbReference type="ARBA" id="ARBA00019465"/>
    </source>
</evidence>
<feature type="domain" description="Ketopantoate reductase C-terminal" evidence="12">
    <location>
        <begin position="177"/>
        <end position="301"/>
    </location>
</feature>
<dbReference type="InterPro" id="IPR036291">
    <property type="entry name" value="NAD(P)-bd_dom_sf"/>
</dbReference>
<evidence type="ECO:0000259" key="11">
    <source>
        <dbReference type="Pfam" id="PF02558"/>
    </source>
</evidence>
<dbReference type="Proteomes" id="UP000462621">
    <property type="component" value="Unassembled WGS sequence"/>
</dbReference>
<comment type="function">
    <text evidence="10">Catalyzes the NADPH-dependent reduction of ketopantoate into pantoic acid.</text>
</comment>
<evidence type="ECO:0000256" key="10">
    <source>
        <dbReference type="RuleBase" id="RU362068"/>
    </source>
</evidence>
<proteinExistence type="inferred from homology"/>
<comment type="pathway">
    <text evidence="1 10">Cofactor biosynthesis; (R)-pantothenate biosynthesis; (R)-pantoate from 3-methyl-2-oxobutanoate: step 2/2.</text>
</comment>
<dbReference type="InterPro" id="IPR050838">
    <property type="entry name" value="Ketopantoate_reductase"/>
</dbReference>
<comment type="catalytic activity">
    <reaction evidence="9 10">
        <text>(R)-pantoate + NADP(+) = 2-dehydropantoate + NADPH + H(+)</text>
        <dbReference type="Rhea" id="RHEA:16233"/>
        <dbReference type="ChEBI" id="CHEBI:11561"/>
        <dbReference type="ChEBI" id="CHEBI:15378"/>
        <dbReference type="ChEBI" id="CHEBI:15980"/>
        <dbReference type="ChEBI" id="CHEBI:57783"/>
        <dbReference type="ChEBI" id="CHEBI:58349"/>
        <dbReference type="EC" id="1.1.1.169"/>
    </reaction>
</comment>
<dbReference type="GO" id="GO:0015940">
    <property type="term" value="P:pantothenate biosynthetic process"/>
    <property type="evidence" value="ECO:0007669"/>
    <property type="project" value="UniProtKB-UniPathway"/>
</dbReference>
<sequence>MKVAVIGAGAMGCLYGAYISRQHDVIMIDAYAPQVNAINEQGIRLEESSGQVDTFSNVRAYVSGECKEQVDLVIVFVKSTYTEMALEQNRDLFTPNTVVMTLQNGAGNDRKIAQYVNKENVIIGTSKHNAVNLGEGLVKHPASGVTNIGSNHEADAVLEMASQLLSETGFEVDVADDIQRIIWSKLLVNLSVNAFTAITETPIGYMIKNDYAWDFAKRLVYEAIEVAEADGTYFDRREALEMVKSVCVTAGDGYSSMYQDRKKRVKMEIDAINGAIVEQAKQYGVPTPYNTLIVGLIHAIEGAYEFYD</sequence>
<evidence type="ECO:0000256" key="6">
    <source>
        <dbReference type="ARBA" id="ARBA00022857"/>
    </source>
</evidence>
<dbReference type="InterPro" id="IPR013752">
    <property type="entry name" value="KPA_reductase"/>
</dbReference>
<dbReference type="InterPro" id="IPR003710">
    <property type="entry name" value="ApbA"/>
</dbReference>
<dbReference type="NCBIfam" id="TIGR00745">
    <property type="entry name" value="apbA_panE"/>
    <property type="match status" value="1"/>
</dbReference>
<feature type="domain" description="Ketopantoate reductase N-terminal" evidence="11">
    <location>
        <begin position="3"/>
        <end position="150"/>
    </location>
</feature>
<protein>
    <recommendedName>
        <fullName evidence="4 10">2-dehydropantoate 2-reductase</fullName>
        <ecNumber evidence="3 10">1.1.1.169</ecNumber>
    </recommendedName>
    <alternativeName>
        <fullName evidence="8 10">Ketopantoate reductase</fullName>
    </alternativeName>
</protein>
<dbReference type="FunFam" id="1.10.1040.10:FF:000017">
    <property type="entry name" value="2-dehydropantoate 2-reductase"/>
    <property type="match status" value="1"/>
</dbReference>
<dbReference type="SUPFAM" id="SSF48179">
    <property type="entry name" value="6-phosphogluconate dehydrogenase C-terminal domain-like"/>
    <property type="match status" value="1"/>
</dbReference>
<dbReference type="GO" id="GO:0008677">
    <property type="term" value="F:2-dehydropantoate 2-reductase activity"/>
    <property type="evidence" value="ECO:0007669"/>
    <property type="project" value="UniProtKB-EC"/>
</dbReference>
<dbReference type="InterPro" id="IPR013328">
    <property type="entry name" value="6PGD_dom2"/>
</dbReference>
<dbReference type="EC" id="1.1.1.169" evidence="3 10"/>
<dbReference type="UniPathway" id="UPA00028">
    <property type="reaction ID" value="UER00004"/>
</dbReference>
<dbReference type="InterPro" id="IPR008927">
    <property type="entry name" value="6-PGluconate_DH-like_C_sf"/>
</dbReference>
<comment type="similarity">
    <text evidence="2 10">Belongs to the ketopantoate reductase family.</text>
</comment>
<evidence type="ECO:0000313" key="14">
    <source>
        <dbReference type="Proteomes" id="UP000462621"/>
    </source>
</evidence>
<evidence type="ECO:0000256" key="8">
    <source>
        <dbReference type="ARBA" id="ARBA00032024"/>
    </source>
</evidence>
<dbReference type="Gene3D" id="1.10.1040.10">
    <property type="entry name" value="N-(1-d-carboxylethyl)-l-norvaline Dehydrogenase, domain 2"/>
    <property type="match status" value="1"/>
</dbReference>
<dbReference type="EMBL" id="WEKT01000049">
    <property type="protein sequence ID" value="MZI95260.1"/>
    <property type="molecule type" value="Genomic_DNA"/>
</dbReference>
<dbReference type="Pfam" id="PF02558">
    <property type="entry name" value="ApbA"/>
    <property type="match status" value="1"/>
</dbReference>
<dbReference type="GO" id="GO:0050661">
    <property type="term" value="F:NADP binding"/>
    <property type="evidence" value="ECO:0007669"/>
    <property type="project" value="TreeGrafter"/>
</dbReference>
<keyword evidence="14" id="KW-1185">Reference proteome</keyword>
<evidence type="ECO:0000313" key="13">
    <source>
        <dbReference type="EMBL" id="MZI95260.1"/>
    </source>
</evidence>
<evidence type="ECO:0000256" key="9">
    <source>
        <dbReference type="ARBA" id="ARBA00048793"/>
    </source>
</evidence>
<name>A0A7X4RWD2_9VIBR</name>
<dbReference type="InterPro" id="IPR013332">
    <property type="entry name" value="KPR_N"/>
</dbReference>
<dbReference type="SUPFAM" id="SSF51735">
    <property type="entry name" value="NAD(P)-binding Rossmann-fold domains"/>
    <property type="match status" value="1"/>
</dbReference>
<comment type="caution">
    <text evidence="13">The sequence shown here is derived from an EMBL/GenBank/DDBJ whole genome shotgun (WGS) entry which is preliminary data.</text>
</comment>
<dbReference type="PANTHER" id="PTHR43765:SF2">
    <property type="entry name" value="2-DEHYDROPANTOATE 2-REDUCTASE"/>
    <property type="match status" value="1"/>
</dbReference>
<keyword evidence="6 10" id="KW-0521">NADP</keyword>
<evidence type="ECO:0000256" key="7">
    <source>
        <dbReference type="ARBA" id="ARBA00023002"/>
    </source>
</evidence>
<evidence type="ECO:0000256" key="3">
    <source>
        <dbReference type="ARBA" id="ARBA00013014"/>
    </source>
</evidence>
<dbReference type="GO" id="GO:0005737">
    <property type="term" value="C:cytoplasm"/>
    <property type="evidence" value="ECO:0007669"/>
    <property type="project" value="TreeGrafter"/>
</dbReference>
<dbReference type="Pfam" id="PF08546">
    <property type="entry name" value="ApbA_C"/>
    <property type="match status" value="1"/>
</dbReference>
<dbReference type="PANTHER" id="PTHR43765">
    <property type="entry name" value="2-DEHYDROPANTOATE 2-REDUCTASE-RELATED"/>
    <property type="match status" value="1"/>
</dbReference>
<dbReference type="Gene3D" id="3.40.50.720">
    <property type="entry name" value="NAD(P)-binding Rossmann-like Domain"/>
    <property type="match status" value="1"/>
</dbReference>
<keyword evidence="5 10" id="KW-0566">Pantothenate biosynthesis</keyword>
<evidence type="ECO:0000256" key="1">
    <source>
        <dbReference type="ARBA" id="ARBA00004994"/>
    </source>
</evidence>
<evidence type="ECO:0000256" key="5">
    <source>
        <dbReference type="ARBA" id="ARBA00022655"/>
    </source>
</evidence>